<protein>
    <submittedName>
        <fullName evidence="1">Uncharacterized protein</fullName>
    </submittedName>
</protein>
<reference evidence="1" key="1">
    <citation type="submission" date="2021-02" db="EMBL/GenBank/DDBJ databases">
        <authorList>
            <person name="Nowell W R."/>
        </authorList>
    </citation>
    <scope>NUCLEOTIDE SEQUENCE</scope>
</reference>
<gene>
    <name evidence="1" type="ORF">SMN809_LOCUS47397</name>
</gene>
<dbReference type="AlphaFoldDB" id="A0A8S3BC55"/>
<comment type="caution">
    <text evidence="1">The sequence shown here is derived from an EMBL/GenBank/DDBJ whole genome shotgun (WGS) entry which is preliminary data.</text>
</comment>
<accession>A0A8S3BC55</accession>
<name>A0A8S3BC55_9BILA</name>
<dbReference type="EMBL" id="CAJOBI010149810">
    <property type="protein sequence ID" value="CAF4806241.1"/>
    <property type="molecule type" value="Genomic_DNA"/>
</dbReference>
<evidence type="ECO:0000313" key="1">
    <source>
        <dbReference type="EMBL" id="CAF4806241.1"/>
    </source>
</evidence>
<organism evidence="1 2">
    <name type="scientific">Rotaria magnacalcarata</name>
    <dbReference type="NCBI Taxonomy" id="392030"/>
    <lineage>
        <taxon>Eukaryota</taxon>
        <taxon>Metazoa</taxon>
        <taxon>Spiralia</taxon>
        <taxon>Gnathifera</taxon>
        <taxon>Rotifera</taxon>
        <taxon>Eurotatoria</taxon>
        <taxon>Bdelloidea</taxon>
        <taxon>Philodinida</taxon>
        <taxon>Philodinidae</taxon>
        <taxon>Rotaria</taxon>
    </lineage>
</organism>
<dbReference type="Proteomes" id="UP000676336">
    <property type="component" value="Unassembled WGS sequence"/>
</dbReference>
<proteinExistence type="predicted"/>
<sequence length="116" mass="12488">MFRHAARMKPATIAPIKFKMTPTMLTPAAAPSVPPIGLLKELIPVAIPIRPNINDTLDKPLPIQRNSDSNLFMTITNIRHPAAKGVTIQASVMNALAASNFDSIGRKSSNLIHDPG</sequence>
<evidence type="ECO:0000313" key="2">
    <source>
        <dbReference type="Proteomes" id="UP000676336"/>
    </source>
</evidence>